<reference evidence="1 2" key="1">
    <citation type="submission" date="2017-05" db="EMBL/GenBank/DDBJ databases">
        <title>Genomic insights into alkan degradation activity of Oleiphilus messinensis.</title>
        <authorList>
            <person name="Kozyavkin S.A."/>
            <person name="Slesarev A.I."/>
            <person name="Golyshin P.N."/>
            <person name="Korzhenkov A."/>
            <person name="Golyshina O.N."/>
            <person name="Toshchakov S.V."/>
        </authorList>
    </citation>
    <scope>NUCLEOTIDE SEQUENCE [LARGE SCALE GENOMIC DNA]</scope>
    <source>
        <strain evidence="1 2">ME102</strain>
    </source>
</reference>
<keyword evidence="2" id="KW-1185">Reference proteome</keyword>
<sequence>MKKSDDENLPDWGSVNTARTVKAGCGIRYDMEQLGEETEFDFSAAAQLKASLLDETSDAVDCDPSAEKKC</sequence>
<dbReference type="Proteomes" id="UP000196027">
    <property type="component" value="Chromosome"/>
</dbReference>
<accession>A0A1Y0ID96</accession>
<evidence type="ECO:0000313" key="1">
    <source>
        <dbReference type="EMBL" id="ARU58230.1"/>
    </source>
</evidence>
<name>A0A1Y0ID96_9GAMM</name>
<organism evidence="1 2">
    <name type="scientific">Oleiphilus messinensis</name>
    <dbReference type="NCBI Taxonomy" id="141451"/>
    <lineage>
        <taxon>Bacteria</taxon>
        <taxon>Pseudomonadati</taxon>
        <taxon>Pseudomonadota</taxon>
        <taxon>Gammaproteobacteria</taxon>
        <taxon>Oceanospirillales</taxon>
        <taxon>Oleiphilaceae</taxon>
        <taxon>Oleiphilus</taxon>
    </lineage>
</organism>
<dbReference type="EMBL" id="CP021425">
    <property type="protein sequence ID" value="ARU58230.1"/>
    <property type="molecule type" value="Genomic_DNA"/>
</dbReference>
<gene>
    <name evidence="1" type="ORF">OLMES_4214</name>
</gene>
<evidence type="ECO:0000313" key="2">
    <source>
        <dbReference type="Proteomes" id="UP000196027"/>
    </source>
</evidence>
<dbReference type="OrthoDB" id="6371097at2"/>
<protein>
    <submittedName>
        <fullName evidence="1">Uncharacterized protein</fullName>
    </submittedName>
</protein>
<proteinExistence type="predicted"/>
<dbReference type="KEGG" id="ome:OLMES_4214"/>
<dbReference type="RefSeq" id="WP_087463031.1">
    <property type="nucleotide sequence ID" value="NZ_CP021425.1"/>
</dbReference>
<dbReference type="AlphaFoldDB" id="A0A1Y0ID96"/>